<gene>
    <name evidence="2" type="ORF">PHMEG_00039127</name>
</gene>
<feature type="compositionally biased region" description="Polar residues" evidence="1">
    <location>
        <begin position="37"/>
        <end position="56"/>
    </location>
</feature>
<feature type="compositionally biased region" description="Basic and acidic residues" evidence="1">
    <location>
        <begin position="12"/>
        <end position="32"/>
    </location>
</feature>
<dbReference type="EMBL" id="NBNE01018940">
    <property type="protein sequence ID" value="OWY92031.1"/>
    <property type="molecule type" value="Genomic_DNA"/>
</dbReference>
<dbReference type="Proteomes" id="UP000198211">
    <property type="component" value="Unassembled WGS sequence"/>
</dbReference>
<sequence length="251" mass="27735">MVWVPGSSGDLGFHRKSQEDVKMKEGLREEVPKNVGSIKTSLNTTRSSDQQSSGRISTDRYEEALDQDPDLEEKPRIPPMVASAATADLDENPDPYATDKETTKPKSNPFTKSVAATRPSKKKKKIKAAGTKLKAPDSESEAVNRLGSPMAKDMIEQAYYRKVRSETLLQTPVLTIIQVRQIGDLTGPVSKPRISADRLNAICSKKSDWWPGNSPDSLFEMELGTIQSTTQDLFHSLKIPVGVYVQMSDLN</sequence>
<dbReference type="AlphaFoldDB" id="A0A225UGH1"/>
<keyword evidence="3" id="KW-1185">Reference proteome</keyword>
<proteinExistence type="predicted"/>
<protein>
    <submittedName>
        <fullName evidence="2">Uncharacterized protein</fullName>
    </submittedName>
</protein>
<evidence type="ECO:0000313" key="3">
    <source>
        <dbReference type="Proteomes" id="UP000198211"/>
    </source>
</evidence>
<reference evidence="3" key="1">
    <citation type="submission" date="2017-03" db="EMBL/GenBank/DDBJ databases">
        <title>Phytopthora megakarya and P. palmivora, two closely related causual agents of cacao black pod achieved similar genome size and gene model numbers by different mechanisms.</title>
        <authorList>
            <person name="Ali S."/>
            <person name="Shao J."/>
            <person name="Larry D.J."/>
            <person name="Kronmiller B."/>
            <person name="Shen D."/>
            <person name="Strem M.D."/>
            <person name="Melnick R.L."/>
            <person name="Guiltinan M.J."/>
            <person name="Tyler B.M."/>
            <person name="Meinhardt L.W."/>
            <person name="Bailey B.A."/>
        </authorList>
    </citation>
    <scope>NUCLEOTIDE SEQUENCE [LARGE SCALE GENOMIC DNA]</scope>
    <source>
        <strain evidence="3">zdho120</strain>
    </source>
</reference>
<evidence type="ECO:0000313" key="2">
    <source>
        <dbReference type="EMBL" id="OWY92031.1"/>
    </source>
</evidence>
<dbReference type="OrthoDB" id="127198at2759"/>
<comment type="caution">
    <text evidence="2">The sequence shown here is derived from an EMBL/GenBank/DDBJ whole genome shotgun (WGS) entry which is preliminary data.</text>
</comment>
<feature type="region of interest" description="Disordered" evidence="1">
    <location>
        <begin position="1"/>
        <end position="143"/>
    </location>
</feature>
<organism evidence="2 3">
    <name type="scientific">Phytophthora megakarya</name>
    <dbReference type="NCBI Taxonomy" id="4795"/>
    <lineage>
        <taxon>Eukaryota</taxon>
        <taxon>Sar</taxon>
        <taxon>Stramenopiles</taxon>
        <taxon>Oomycota</taxon>
        <taxon>Peronosporomycetes</taxon>
        <taxon>Peronosporales</taxon>
        <taxon>Peronosporaceae</taxon>
        <taxon>Phytophthora</taxon>
    </lineage>
</organism>
<accession>A0A225UGH1</accession>
<name>A0A225UGH1_9STRA</name>
<evidence type="ECO:0000256" key="1">
    <source>
        <dbReference type="SAM" id="MobiDB-lite"/>
    </source>
</evidence>